<name>A0A9Q3L5U0_9BASI</name>
<gene>
    <name evidence="1" type="ORF">O181_132076</name>
</gene>
<evidence type="ECO:0000313" key="2">
    <source>
        <dbReference type="Proteomes" id="UP000765509"/>
    </source>
</evidence>
<dbReference type="AlphaFoldDB" id="A0A9Q3L5U0"/>
<comment type="caution">
    <text evidence="1">The sequence shown here is derived from an EMBL/GenBank/DDBJ whole genome shotgun (WGS) entry which is preliminary data.</text>
</comment>
<dbReference type="EMBL" id="AVOT02147965">
    <property type="protein sequence ID" value="MBW0592361.1"/>
    <property type="molecule type" value="Genomic_DNA"/>
</dbReference>
<proteinExistence type="predicted"/>
<protein>
    <submittedName>
        <fullName evidence="1">Uncharacterized protein</fullName>
    </submittedName>
</protein>
<sequence>MAAAIQPGAQMGPIGHVMSFMANWPPWVFYGFYAIAPLNHHLWPQAISCHHWPSWPISTSPTPRPSSFILGLGGSFYLLGVSGPPSHHHWPLANPFHYGGFGLNGLFGPFRPPTASTVRTPRSAPSSLAPGQPLSLWGFGLNGLFGPFRPPTASTVRRPIRPLLA</sequence>
<evidence type="ECO:0000313" key="1">
    <source>
        <dbReference type="EMBL" id="MBW0592361.1"/>
    </source>
</evidence>
<keyword evidence="2" id="KW-1185">Reference proteome</keyword>
<reference evidence="1" key="1">
    <citation type="submission" date="2021-03" db="EMBL/GenBank/DDBJ databases">
        <title>Draft genome sequence of rust myrtle Austropuccinia psidii MF-1, a brazilian biotype.</title>
        <authorList>
            <person name="Quecine M.C."/>
            <person name="Pachon D.M.R."/>
            <person name="Bonatelli M.L."/>
            <person name="Correr F.H."/>
            <person name="Franceschini L.M."/>
            <person name="Leite T.F."/>
            <person name="Margarido G.R.A."/>
            <person name="Almeida C.A."/>
            <person name="Ferrarezi J.A."/>
            <person name="Labate C.A."/>
        </authorList>
    </citation>
    <scope>NUCLEOTIDE SEQUENCE</scope>
    <source>
        <strain evidence="1">MF-1</strain>
    </source>
</reference>
<dbReference type="Proteomes" id="UP000765509">
    <property type="component" value="Unassembled WGS sequence"/>
</dbReference>
<organism evidence="1 2">
    <name type="scientific">Austropuccinia psidii MF-1</name>
    <dbReference type="NCBI Taxonomy" id="1389203"/>
    <lineage>
        <taxon>Eukaryota</taxon>
        <taxon>Fungi</taxon>
        <taxon>Dikarya</taxon>
        <taxon>Basidiomycota</taxon>
        <taxon>Pucciniomycotina</taxon>
        <taxon>Pucciniomycetes</taxon>
        <taxon>Pucciniales</taxon>
        <taxon>Sphaerophragmiaceae</taxon>
        <taxon>Austropuccinia</taxon>
    </lineage>
</organism>
<accession>A0A9Q3L5U0</accession>